<evidence type="ECO:0000256" key="4">
    <source>
        <dbReference type="ARBA" id="ARBA00022884"/>
    </source>
</evidence>
<reference evidence="9 10" key="1">
    <citation type="submission" date="2024-02" db="EMBL/GenBank/DDBJ databases">
        <title>Complete genome sequence of Pelagibacterium nitratireducens ZH15.</title>
        <authorList>
            <person name="Zhao L.H."/>
        </authorList>
    </citation>
    <scope>NUCLEOTIDE SEQUENCE [LARGE SCALE GENOMIC DNA]</scope>
    <source>
        <strain evidence="9 10">ZH15</strain>
    </source>
</reference>
<name>A0ABZ2I2E5_9HYPH</name>
<feature type="site" description="Discriminates between blocked and unblocked aminoacyl-tRNA" evidence="7">
    <location>
        <position position="9"/>
    </location>
</feature>
<dbReference type="PANTHER" id="PTHR17224">
    <property type="entry name" value="PEPTIDYL-TRNA HYDROLASE"/>
    <property type="match status" value="1"/>
</dbReference>
<comment type="subcellular location">
    <subcellularLocation>
        <location evidence="7">Cytoplasm</location>
    </subcellularLocation>
</comment>
<dbReference type="HAMAP" id="MF_00083">
    <property type="entry name" value="Pept_tRNA_hydro_bact"/>
    <property type="match status" value="1"/>
</dbReference>
<dbReference type="PANTHER" id="PTHR17224:SF1">
    <property type="entry name" value="PEPTIDYL-TRNA HYDROLASE"/>
    <property type="match status" value="1"/>
</dbReference>
<keyword evidence="10" id="KW-1185">Reference proteome</keyword>
<evidence type="ECO:0000256" key="1">
    <source>
        <dbReference type="ARBA" id="ARBA00013260"/>
    </source>
</evidence>
<dbReference type="GO" id="GO:0004045">
    <property type="term" value="F:peptidyl-tRNA hydrolase activity"/>
    <property type="evidence" value="ECO:0007669"/>
    <property type="project" value="UniProtKB-EC"/>
</dbReference>
<evidence type="ECO:0000256" key="2">
    <source>
        <dbReference type="ARBA" id="ARBA00022555"/>
    </source>
</evidence>
<protein>
    <recommendedName>
        <fullName evidence="6 7">Peptidyl-tRNA hydrolase</fullName>
        <shortName evidence="7">Pth</shortName>
        <ecNumber evidence="1 7">3.1.1.29</ecNumber>
    </recommendedName>
</protein>
<dbReference type="EMBL" id="CP146275">
    <property type="protein sequence ID" value="WWT33976.1"/>
    <property type="molecule type" value="Genomic_DNA"/>
</dbReference>
<feature type="binding site" evidence="7">
    <location>
        <position position="66"/>
    </location>
    <ligand>
        <name>tRNA</name>
        <dbReference type="ChEBI" id="CHEBI:17843"/>
    </ligand>
</feature>
<dbReference type="NCBIfam" id="TIGR00447">
    <property type="entry name" value="pth"/>
    <property type="match status" value="1"/>
</dbReference>
<dbReference type="Pfam" id="PF01195">
    <property type="entry name" value="Pept_tRNA_hydro"/>
    <property type="match status" value="1"/>
</dbReference>
<comment type="similarity">
    <text evidence="5 7">Belongs to the PTH family.</text>
</comment>
<feature type="site" description="Stabilizes the basic form of H active site to accept a proton" evidence="7">
    <location>
        <position position="91"/>
    </location>
</feature>
<dbReference type="CDD" id="cd00462">
    <property type="entry name" value="PTH"/>
    <property type="match status" value="1"/>
</dbReference>
<proteinExistence type="inferred from homology"/>
<dbReference type="RefSeq" id="WP_338609721.1">
    <property type="nucleotide sequence ID" value="NZ_CP146275.1"/>
</dbReference>
<feature type="binding site" evidence="7">
    <location>
        <position position="112"/>
    </location>
    <ligand>
        <name>tRNA</name>
        <dbReference type="ChEBI" id="CHEBI:17843"/>
    </ligand>
</feature>
<dbReference type="InterPro" id="IPR001328">
    <property type="entry name" value="Pept_tRNA_hydro"/>
</dbReference>
<feature type="compositionally biased region" description="Basic and acidic residues" evidence="8">
    <location>
        <begin position="227"/>
        <end position="236"/>
    </location>
</feature>
<evidence type="ECO:0000256" key="6">
    <source>
        <dbReference type="ARBA" id="ARBA00050038"/>
    </source>
</evidence>
<comment type="function">
    <text evidence="7">Hydrolyzes ribosome-free peptidyl-tRNAs (with 1 or more amino acids incorporated), which drop off the ribosome during protein synthesis, or as a result of ribosome stalling.</text>
</comment>
<keyword evidence="4 7" id="KW-0694">RNA-binding</keyword>
<evidence type="ECO:0000256" key="5">
    <source>
        <dbReference type="ARBA" id="ARBA00038063"/>
    </source>
</evidence>
<evidence type="ECO:0000256" key="8">
    <source>
        <dbReference type="SAM" id="MobiDB-lite"/>
    </source>
</evidence>
<organism evidence="9 10">
    <name type="scientific">Pelagibacterium nitratireducens</name>
    <dbReference type="NCBI Taxonomy" id="1046114"/>
    <lineage>
        <taxon>Bacteria</taxon>
        <taxon>Pseudomonadati</taxon>
        <taxon>Pseudomonadota</taxon>
        <taxon>Alphaproteobacteria</taxon>
        <taxon>Hyphomicrobiales</taxon>
        <taxon>Devosiaceae</taxon>
        <taxon>Pelagibacterium</taxon>
    </lineage>
</organism>
<dbReference type="InterPro" id="IPR018171">
    <property type="entry name" value="Pept_tRNA_hydro_CS"/>
</dbReference>
<dbReference type="SUPFAM" id="SSF53178">
    <property type="entry name" value="Peptidyl-tRNA hydrolase-like"/>
    <property type="match status" value="1"/>
</dbReference>
<feature type="region of interest" description="Disordered" evidence="8">
    <location>
        <begin position="191"/>
        <end position="236"/>
    </location>
</feature>
<comment type="subunit">
    <text evidence="7">Monomer.</text>
</comment>
<dbReference type="Proteomes" id="UP001369958">
    <property type="component" value="Chromosome"/>
</dbReference>
<sequence>MHLIVGLGNPGAEYAAHRHNIGFLAVDEIARQHSFPPFRQKFSALVSEGVIDGEKIMLIKPQTFMNRSGDSVAQAAQFYKLAPADISVIHDELDLAPGKVRVKTGGGNGGHNGLRSIESHLGKDFVRIRLGIGHPGHKDRVHSHVLSNFHKAENEWLEPLLDALAKNAALIAKGDAAALMNKLALALPTASKSEADKSAPKAQSHVRQARPSTPQTKLPESGPMADMLKKLFGKKD</sequence>
<evidence type="ECO:0000256" key="3">
    <source>
        <dbReference type="ARBA" id="ARBA00022801"/>
    </source>
</evidence>
<feature type="binding site" evidence="7">
    <location>
        <position position="64"/>
    </location>
    <ligand>
        <name>tRNA</name>
        <dbReference type="ChEBI" id="CHEBI:17843"/>
    </ligand>
</feature>
<evidence type="ECO:0000313" key="10">
    <source>
        <dbReference type="Proteomes" id="UP001369958"/>
    </source>
</evidence>
<comment type="function">
    <text evidence="7">Catalyzes the release of premature peptidyl moieties from peptidyl-tRNA molecules trapped in stalled 50S ribosomal subunits, and thus maintains levels of free tRNAs and 50S ribosomes.</text>
</comment>
<feature type="binding site" evidence="7">
    <location>
        <position position="14"/>
    </location>
    <ligand>
        <name>tRNA</name>
        <dbReference type="ChEBI" id="CHEBI:17843"/>
    </ligand>
</feature>
<keyword evidence="7" id="KW-0963">Cytoplasm</keyword>
<dbReference type="Gene3D" id="3.40.50.1470">
    <property type="entry name" value="Peptidyl-tRNA hydrolase"/>
    <property type="match status" value="1"/>
</dbReference>
<keyword evidence="2 7" id="KW-0820">tRNA-binding</keyword>
<dbReference type="EC" id="3.1.1.29" evidence="1 7"/>
<keyword evidence="3 7" id="KW-0378">Hydrolase</keyword>
<gene>
    <name evidence="7 9" type="primary">pth</name>
    <name evidence="9" type="ORF">V6617_05810</name>
</gene>
<feature type="active site" description="Proton acceptor" evidence="7">
    <location>
        <position position="19"/>
    </location>
</feature>
<dbReference type="InterPro" id="IPR036416">
    <property type="entry name" value="Pept_tRNA_hydro_sf"/>
</dbReference>
<accession>A0ABZ2I2E5</accession>
<comment type="catalytic activity">
    <reaction evidence="7">
        <text>an N-acyl-L-alpha-aminoacyl-tRNA + H2O = an N-acyl-L-amino acid + a tRNA + H(+)</text>
        <dbReference type="Rhea" id="RHEA:54448"/>
        <dbReference type="Rhea" id="RHEA-COMP:10123"/>
        <dbReference type="Rhea" id="RHEA-COMP:13883"/>
        <dbReference type="ChEBI" id="CHEBI:15377"/>
        <dbReference type="ChEBI" id="CHEBI:15378"/>
        <dbReference type="ChEBI" id="CHEBI:59874"/>
        <dbReference type="ChEBI" id="CHEBI:78442"/>
        <dbReference type="ChEBI" id="CHEBI:138191"/>
        <dbReference type="EC" id="3.1.1.29"/>
    </reaction>
</comment>
<evidence type="ECO:0000256" key="7">
    <source>
        <dbReference type="HAMAP-Rule" id="MF_00083"/>
    </source>
</evidence>
<dbReference type="PROSITE" id="PS01196">
    <property type="entry name" value="PEPT_TRNA_HYDROL_2"/>
    <property type="match status" value="1"/>
</dbReference>
<evidence type="ECO:0000313" key="9">
    <source>
        <dbReference type="EMBL" id="WWT33976.1"/>
    </source>
</evidence>